<evidence type="ECO:0000256" key="1">
    <source>
        <dbReference type="SAM" id="MobiDB-lite"/>
    </source>
</evidence>
<feature type="chain" id="PRO_5021801656" evidence="2">
    <location>
        <begin position="21"/>
        <end position="260"/>
    </location>
</feature>
<keyword evidence="4" id="KW-1185">Reference proteome</keyword>
<sequence>MANGCVVLGVWLLSIYLCRAHEDTGEALIEQEFTENTNYCKDSVEEVHANSAPTTRLNHFLLCLSQKTEKELAQTSDKNTQELKEVSNALTKILYNPLFREDVHDFKKRLVKRSQEAPQLDESILSALVNNPEALTLVLDYLKKNNKMPQTTPRPARRRNSQYFRRPGRLQRRPPSHRNHPYRIQQIHRSPPKPTQSQKAPEPPKQLPNNPMVKGDFDRDLEFFGPSDYKPDLPYALPGDEHGNPVYPWQVGYVPIPRRR</sequence>
<organism evidence="3 4">
    <name type="scientific">Tigriopus californicus</name>
    <name type="common">Marine copepod</name>
    <dbReference type="NCBI Taxonomy" id="6832"/>
    <lineage>
        <taxon>Eukaryota</taxon>
        <taxon>Metazoa</taxon>
        <taxon>Ecdysozoa</taxon>
        <taxon>Arthropoda</taxon>
        <taxon>Crustacea</taxon>
        <taxon>Multicrustacea</taxon>
        <taxon>Hexanauplia</taxon>
        <taxon>Copepoda</taxon>
        <taxon>Harpacticoida</taxon>
        <taxon>Harpacticidae</taxon>
        <taxon>Tigriopus</taxon>
    </lineage>
</organism>
<dbReference type="EMBL" id="VCGU01000458">
    <property type="protein sequence ID" value="TRY63745.1"/>
    <property type="molecule type" value="Genomic_DNA"/>
</dbReference>
<reference evidence="3 4" key="1">
    <citation type="journal article" date="2018" name="Nat. Ecol. Evol.">
        <title>Genomic signatures of mitonuclear coevolution across populations of Tigriopus californicus.</title>
        <authorList>
            <person name="Barreto F.S."/>
            <person name="Watson E.T."/>
            <person name="Lima T.G."/>
            <person name="Willett C.S."/>
            <person name="Edmands S."/>
            <person name="Li W."/>
            <person name="Burton R.S."/>
        </authorList>
    </citation>
    <scope>NUCLEOTIDE SEQUENCE [LARGE SCALE GENOMIC DNA]</scope>
    <source>
        <strain evidence="3 4">San Diego</strain>
    </source>
</reference>
<feature type="compositionally biased region" description="Basic residues" evidence="1">
    <location>
        <begin position="155"/>
        <end position="181"/>
    </location>
</feature>
<keyword evidence="2" id="KW-0732">Signal</keyword>
<gene>
    <name evidence="3" type="ORF">TCAL_04292</name>
</gene>
<name>A0A553NEA5_TIGCA</name>
<dbReference type="Proteomes" id="UP000318571">
    <property type="component" value="Chromosome 10"/>
</dbReference>
<protein>
    <submittedName>
        <fullName evidence="3">Uncharacterized protein</fullName>
    </submittedName>
</protein>
<evidence type="ECO:0000313" key="4">
    <source>
        <dbReference type="Proteomes" id="UP000318571"/>
    </source>
</evidence>
<feature type="region of interest" description="Disordered" evidence="1">
    <location>
        <begin position="146"/>
        <end position="229"/>
    </location>
</feature>
<feature type="signal peptide" evidence="2">
    <location>
        <begin position="1"/>
        <end position="20"/>
    </location>
</feature>
<proteinExistence type="predicted"/>
<dbReference type="AlphaFoldDB" id="A0A553NEA5"/>
<evidence type="ECO:0000256" key="2">
    <source>
        <dbReference type="SAM" id="SignalP"/>
    </source>
</evidence>
<accession>A0A553NEA5</accession>
<evidence type="ECO:0000313" key="3">
    <source>
        <dbReference type="EMBL" id="TRY63745.1"/>
    </source>
</evidence>
<comment type="caution">
    <text evidence="3">The sequence shown here is derived from an EMBL/GenBank/DDBJ whole genome shotgun (WGS) entry which is preliminary data.</text>
</comment>